<accession>A0A9D2HFK9</accession>
<evidence type="ECO:0000256" key="2">
    <source>
        <dbReference type="SAM" id="Phobius"/>
    </source>
</evidence>
<protein>
    <submittedName>
        <fullName evidence="3">Tellurite resistance TerB family protein</fullName>
    </submittedName>
</protein>
<evidence type="ECO:0000313" key="4">
    <source>
        <dbReference type="Proteomes" id="UP000824225"/>
    </source>
</evidence>
<feature type="region of interest" description="Disordered" evidence="1">
    <location>
        <begin position="97"/>
        <end position="145"/>
    </location>
</feature>
<name>A0A9D2HFK9_9BACT</name>
<dbReference type="InterPro" id="IPR007486">
    <property type="entry name" value="YebE"/>
</dbReference>
<proteinExistence type="predicted"/>
<dbReference type="Gene3D" id="1.10.3680.10">
    <property type="entry name" value="TerB-like"/>
    <property type="match status" value="1"/>
</dbReference>
<dbReference type="EMBL" id="DXAN01000026">
    <property type="protein sequence ID" value="HJA09115.1"/>
    <property type="molecule type" value="Genomic_DNA"/>
</dbReference>
<feature type="compositionally biased region" description="Low complexity" evidence="1">
    <location>
        <begin position="97"/>
        <end position="107"/>
    </location>
</feature>
<dbReference type="Proteomes" id="UP000824225">
    <property type="component" value="Unassembled WGS sequence"/>
</dbReference>
<evidence type="ECO:0000256" key="1">
    <source>
        <dbReference type="SAM" id="MobiDB-lite"/>
    </source>
</evidence>
<reference evidence="3" key="2">
    <citation type="submission" date="2021-04" db="EMBL/GenBank/DDBJ databases">
        <authorList>
            <person name="Gilroy R."/>
        </authorList>
    </citation>
    <scope>NUCLEOTIDE SEQUENCE</scope>
    <source>
        <strain evidence="3">CHK186-16707</strain>
    </source>
</reference>
<organism evidence="3 4">
    <name type="scientific">Candidatus Mailhella merdigallinarum</name>
    <dbReference type="NCBI Taxonomy" id="2838658"/>
    <lineage>
        <taxon>Bacteria</taxon>
        <taxon>Pseudomonadati</taxon>
        <taxon>Thermodesulfobacteriota</taxon>
        <taxon>Desulfovibrionia</taxon>
        <taxon>Desulfovibrionales</taxon>
        <taxon>Desulfovibrionaceae</taxon>
        <taxon>Mailhella</taxon>
    </lineage>
</organism>
<keyword evidence="2" id="KW-0812">Transmembrane</keyword>
<dbReference type="CDD" id="cd07178">
    <property type="entry name" value="terB_like_YebE"/>
    <property type="match status" value="1"/>
</dbReference>
<keyword evidence="2" id="KW-0472">Membrane</keyword>
<feature type="transmembrane region" description="Helical" evidence="2">
    <location>
        <begin position="41"/>
        <end position="60"/>
    </location>
</feature>
<feature type="compositionally biased region" description="Low complexity" evidence="1">
    <location>
        <begin position="130"/>
        <end position="140"/>
    </location>
</feature>
<dbReference type="InterPro" id="IPR029024">
    <property type="entry name" value="TerB-like"/>
</dbReference>
<sequence length="266" mass="27475">MSNFFDTLTRHPETLKNAAGGALSDLGGMGRSVMDALGKNNMGGMLGAGAVGGLIGALLGKKGRDLAGTALTLGGTAVAGTLAWNFYKKWSARNGAASGSAPAGNSPVEPVSGHAPETSSAPAGWNFGNASPSAPAAAPAGHSPDDDTASLLLEAMVFAARADGHIDAAEQSRINDAVRHMFPNQDVASLLDPLMMRSIDPRVLAGRVRSPEQARDLYRLSCAIIETDQFMERSYLNGLAEALGIGAEERDRMEAEVAATKRDGAQ</sequence>
<dbReference type="SUPFAM" id="SSF158682">
    <property type="entry name" value="TerB-like"/>
    <property type="match status" value="1"/>
</dbReference>
<feature type="transmembrane region" description="Helical" evidence="2">
    <location>
        <begin position="66"/>
        <end position="87"/>
    </location>
</feature>
<gene>
    <name evidence="3" type="ORF">H9962_08010</name>
</gene>
<keyword evidence="2" id="KW-1133">Transmembrane helix</keyword>
<reference evidence="3" key="1">
    <citation type="journal article" date="2021" name="PeerJ">
        <title>Extensive microbial diversity within the chicken gut microbiome revealed by metagenomics and culture.</title>
        <authorList>
            <person name="Gilroy R."/>
            <person name="Ravi A."/>
            <person name="Getino M."/>
            <person name="Pursley I."/>
            <person name="Horton D.L."/>
            <person name="Alikhan N.F."/>
            <person name="Baker D."/>
            <person name="Gharbi K."/>
            <person name="Hall N."/>
            <person name="Watson M."/>
            <person name="Adriaenssens E.M."/>
            <person name="Foster-Nyarko E."/>
            <person name="Jarju S."/>
            <person name="Secka A."/>
            <person name="Antonio M."/>
            <person name="Oren A."/>
            <person name="Chaudhuri R.R."/>
            <person name="La Ragione R."/>
            <person name="Hildebrand F."/>
            <person name="Pallen M.J."/>
        </authorList>
    </citation>
    <scope>NUCLEOTIDE SEQUENCE</scope>
    <source>
        <strain evidence="3">CHK186-16707</strain>
    </source>
</reference>
<dbReference type="AlphaFoldDB" id="A0A9D2HFK9"/>
<comment type="caution">
    <text evidence="3">The sequence shown here is derived from an EMBL/GenBank/DDBJ whole genome shotgun (WGS) entry which is preliminary data.</text>
</comment>
<dbReference type="Pfam" id="PF04391">
    <property type="entry name" value="DUF533"/>
    <property type="match status" value="1"/>
</dbReference>
<evidence type="ECO:0000313" key="3">
    <source>
        <dbReference type="EMBL" id="HJA09115.1"/>
    </source>
</evidence>